<proteinExistence type="predicted"/>
<dbReference type="SUPFAM" id="SSF51230">
    <property type="entry name" value="Single hybrid motif"/>
    <property type="match status" value="1"/>
</dbReference>
<evidence type="ECO:0000313" key="1">
    <source>
        <dbReference type="EMBL" id="MDN4471422.1"/>
    </source>
</evidence>
<comment type="caution">
    <text evidence="1">The sequence shown here is derived from an EMBL/GenBank/DDBJ whole genome shotgun (WGS) entry which is preliminary data.</text>
</comment>
<accession>A0ABT8FX81</accession>
<gene>
    <name evidence="1" type="ORF">QQX04_00265</name>
</gene>
<dbReference type="EMBL" id="JAUHPV010000001">
    <property type="protein sequence ID" value="MDN4471422.1"/>
    <property type="molecule type" value="Genomic_DNA"/>
</dbReference>
<dbReference type="Gene3D" id="2.40.50.100">
    <property type="match status" value="1"/>
</dbReference>
<sequence>MSWMNKLRFGLGLLAVVLIGAAATVVFNQREHRIDSIAGMIQAVEHPIGTDYAGLVTAVFVSLGDEVEVGDPLMTISSTSLERDIADGLIDASDGDVTPEGTLTVLASVDGIVTEVGVASGSYAWQGAPVATISETDTLFVTSDFLVNRLDFGRIPDVEYVEITLPDATVVTGMLETFDVEQAGPDSLVTATISSTELDWGTVHGLVAPGTPVLSTLNLADSGIMAGVGDMLSSFVHRIGL</sequence>
<organism evidence="1 2">
    <name type="scientific">Demequina zhanjiangensis</name>
    <dbReference type="NCBI Taxonomy" id="3051659"/>
    <lineage>
        <taxon>Bacteria</taxon>
        <taxon>Bacillati</taxon>
        <taxon>Actinomycetota</taxon>
        <taxon>Actinomycetes</taxon>
        <taxon>Micrococcales</taxon>
        <taxon>Demequinaceae</taxon>
        <taxon>Demequina</taxon>
    </lineage>
</organism>
<keyword evidence="2" id="KW-1185">Reference proteome</keyword>
<name>A0ABT8FX81_9MICO</name>
<reference evidence="1" key="1">
    <citation type="submission" date="2023-06" db="EMBL/GenBank/DDBJ databases">
        <title>SYSU T00b26.</title>
        <authorList>
            <person name="Gao L."/>
            <person name="Fang B.-Z."/>
            <person name="Li W.-J."/>
        </authorList>
    </citation>
    <scope>NUCLEOTIDE SEQUENCE</scope>
    <source>
        <strain evidence="1">SYSU T00b26</strain>
    </source>
</reference>
<dbReference type="PANTHER" id="PTHR30386">
    <property type="entry name" value="MEMBRANE FUSION SUBUNIT OF EMRAB-TOLC MULTIDRUG EFFLUX PUMP"/>
    <property type="match status" value="1"/>
</dbReference>
<dbReference type="InterPro" id="IPR050739">
    <property type="entry name" value="MFP"/>
</dbReference>
<dbReference type="Proteomes" id="UP001172738">
    <property type="component" value="Unassembled WGS sequence"/>
</dbReference>
<dbReference type="InterPro" id="IPR011053">
    <property type="entry name" value="Single_hybrid_motif"/>
</dbReference>
<protein>
    <recommendedName>
        <fullName evidence="3">HlyD family secretion protein</fullName>
    </recommendedName>
</protein>
<evidence type="ECO:0008006" key="3">
    <source>
        <dbReference type="Google" id="ProtNLM"/>
    </source>
</evidence>
<dbReference type="RefSeq" id="WP_301125035.1">
    <property type="nucleotide sequence ID" value="NZ_JAUHPV010000001.1"/>
</dbReference>
<evidence type="ECO:0000313" key="2">
    <source>
        <dbReference type="Proteomes" id="UP001172738"/>
    </source>
</evidence>